<gene>
    <name evidence="2" type="ORF">EGI31_16900</name>
</gene>
<dbReference type="EMBL" id="RJUF01000175">
    <property type="protein sequence ID" value="MCP9764619.1"/>
    <property type="molecule type" value="Genomic_DNA"/>
</dbReference>
<evidence type="ECO:0000313" key="3">
    <source>
        <dbReference type="Proteomes" id="UP001204144"/>
    </source>
</evidence>
<reference evidence="2 3" key="1">
    <citation type="submission" date="2018-11" db="EMBL/GenBank/DDBJ databases">
        <title>Novel bacteria species description.</title>
        <authorList>
            <person name="Han J.-H."/>
        </authorList>
    </citation>
    <scope>NUCLEOTIDE SEQUENCE [LARGE SCALE GENOMIC DNA]</scope>
    <source>
        <strain evidence="2 3">KCTC23259</strain>
    </source>
</reference>
<dbReference type="PANTHER" id="PTHR36848:SF2">
    <property type="entry name" value="SECRETED PROTEIN"/>
    <property type="match status" value="1"/>
</dbReference>
<dbReference type="Gene3D" id="2.60.120.260">
    <property type="entry name" value="Galactose-binding domain-like"/>
    <property type="match status" value="1"/>
</dbReference>
<keyword evidence="1" id="KW-0732">Signal</keyword>
<organism evidence="2 3">
    <name type="scientific">Lacihabitans soyangensis</name>
    <dbReference type="NCBI Taxonomy" id="869394"/>
    <lineage>
        <taxon>Bacteria</taxon>
        <taxon>Pseudomonadati</taxon>
        <taxon>Bacteroidota</taxon>
        <taxon>Cytophagia</taxon>
        <taxon>Cytophagales</taxon>
        <taxon>Leadbetterellaceae</taxon>
        <taxon>Lacihabitans</taxon>
    </lineage>
</organism>
<evidence type="ECO:0000313" key="2">
    <source>
        <dbReference type="EMBL" id="MCP9764619.1"/>
    </source>
</evidence>
<keyword evidence="3" id="KW-1185">Reference proteome</keyword>
<comment type="caution">
    <text evidence="2">The sequence shown here is derived from an EMBL/GenBank/DDBJ whole genome shotgun (WGS) entry which is preliminary data.</text>
</comment>
<dbReference type="NCBIfam" id="NF045579">
    <property type="entry name" value="rhamnoside_JR"/>
    <property type="match status" value="1"/>
</dbReference>
<dbReference type="Pfam" id="PF17132">
    <property type="entry name" value="Glyco_hydro_106"/>
    <property type="match status" value="2"/>
</dbReference>
<proteinExistence type="predicted"/>
<name>A0AAE3KU81_9BACT</name>
<accession>A0AAE3KU81</accession>
<protein>
    <submittedName>
        <fullName evidence="2">Glycoside hydrolase</fullName>
    </submittedName>
</protein>
<dbReference type="Proteomes" id="UP001204144">
    <property type="component" value="Unassembled WGS sequence"/>
</dbReference>
<dbReference type="PANTHER" id="PTHR36848">
    <property type="entry name" value="DNA-BINDING PROTEIN (PUTATIVE SECRETED PROTEIN)-RELATED"/>
    <property type="match status" value="1"/>
</dbReference>
<dbReference type="AlphaFoldDB" id="A0AAE3KU81"/>
<dbReference type="InterPro" id="IPR053161">
    <property type="entry name" value="Ulvan_degrading_GH"/>
</dbReference>
<feature type="chain" id="PRO_5042265165" evidence="1">
    <location>
        <begin position="20"/>
        <end position="835"/>
    </location>
</feature>
<feature type="signal peptide" evidence="1">
    <location>
        <begin position="1"/>
        <end position="19"/>
    </location>
</feature>
<dbReference type="InterPro" id="IPR008979">
    <property type="entry name" value="Galactose-bd-like_sf"/>
</dbReference>
<dbReference type="RefSeq" id="WP_255038311.1">
    <property type="nucleotide sequence ID" value="NZ_RJUF01000175.1"/>
</dbReference>
<keyword evidence="2" id="KW-0378">Hydrolase</keyword>
<dbReference type="GO" id="GO:0016787">
    <property type="term" value="F:hydrolase activity"/>
    <property type="evidence" value="ECO:0007669"/>
    <property type="project" value="UniProtKB-KW"/>
</dbReference>
<evidence type="ECO:0000256" key="1">
    <source>
        <dbReference type="SAM" id="SignalP"/>
    </source>
</evidence>
<dbReference type="SUPFAM" id="SSF49785">
    <property type="entry name" value="Galactose-binding domain-like"/>
    <property type="match status" value="1"/>
</dbReference>
<sequence length="835" mass="96244">MKVCKFVLILYLFSLKTIAQNTAKPWAYWWWQGSAVNKADLRANLQKYAEAGFGGLHIIPIYGVKGEEQNFIHFLSPKWLEMLEYTVKEAQNLNLGIDMTLGTGWPFGGIDIKPEHAAKTFELVYEADRAPILKPKITKQQVKRAAPGAEGLVLDHFDKANVEHYLSKFDSVFAKNNIGIRAFYNDSYEVYGADWTENFFEKFKSKRGYELGEHLNIFENKTTFTEEEKQIYSDYQLTISELLLEEFTQPYAAFAKKYGKLSRNESHGSPGNVLDLYPANAIPETEFFGSKPFDIPLYRQDPEYSEKQFGKPNKMVLKLASSPANIFGKKLVSSETATWLGNHFKVSLSQVKPIIDESFLGGVNHVFYHGANYTPLDAPWPGWMFYASTNFNFNSHFWNELPLLNKYIENCQNLLQKSTTDNEVLVYFPIQDLWHKPKKGVYMMDVHNIEKNGIFNDKYRQLLKDLEKAGYDFDFISDLQITQMAEQKLSKSNYKSIIIPEVEYMPLQTLQAIKKLNSTGIKAIFEQTLPQKTTGYLDLERNQKTFEKELASLKNTVSTSVISKLKTQTDKREVIQEKGLDYLRKNYEDGLLYFIANQHQLFEKGELTFENKYKYTYLYNPKTDSWFEIKTPKSGISKKVNLELKSGESIFLFFSNIKKDNNQPYSIKSHSNNLDLSTNWNLVFTEGKPKIPNPQTFNTLKSWTLADSAASFYNGYGEYNKTFILPENAVGKQAQIQLGDVRETAEVWINGINIGTAWSLPYNLEIPEGILKTQNEIKIKVRNLSANQIKYLDINKVNWKKFYDINIVDIQYKPFDASNWKPVNSGLLGPIFLKY</sequence>